<dbReference type="GO" id="GO:0016757">
    <property type="term" value="F:glycosyltransferase activity"/>
    <property type="evidence" value="ECO:0007669"/>
    <property type="project" value="UniProtKB-KW"/>
</dbReference>
<accession>A0A5V3WB95</accession>
<dbReference type="EMBL" id="AAGFSO010000004">
    <property type="protein sequence ID" value="EBN4400202.1"/>
    <property type="molecule type" value="Genomic_DNA"/>
</dbReference>
<dbReference type="PANTHER" id="PTHR43685">
    <property type="entry name" value="GLYCOSYLTRANSFERASE"/>
    <property type="match status" value="1"/>
</dbReference>
<keyword evidence="2" id="KW-0328">Glycosyltransferase</keyword>
<dbReference type="InterPro" id="IPR001173">
    <property type="entry name" value="Glyco_trans_2-like"/>
</dbReference>
<protein>
    <recommendedName>
        <fullName evidence="4">Glycosyltransferase 2-like domain-containing protein</fullName>
    </recommendedName>
</protein>
<keyword evidence="3" id="KW-0808">Transferase</keyword>
<gene>
    <name evidence="5" type="ORF">DSA09_08715</name>
</gene>
<evidence type="ECO:0000259" key="4">
    <source>
        <dbReference type="Pfam" id="PF00535"/>
    </source>
</evidence>
<comment type="similarity">
    <text evidence="1">Belongs to the glycosyltransferase 2 family.</text>
</comment>
<dbReference type="SUPFAM" id="SSF53448">
    <property type="entry name" value="Nucleotide-diphospho-sugar transferases"/>
    <property type="match status" value="1"/>
</dbReference>
<evidence type="ECO:0000313" key="5">
    <source>
        <dbReference type="EMBL" id="EBN4400202.1"/>
    </source>
</evidence>
<dbReference type="Pfam" id="PF00535">
    <property type="entry name" value="Glycos_transf_2"/>
    <property type="match status" value="1"/>
</dbReference>
<proteinExistence type="inferred from homology"/>
<reference evidence="5" key="1">
    <citation type="submission" date="2018-07" db="EMBL/GenBank/DDBJ databases">
        <authorList>
            <consortium name="PulseNet: The National Subtyping Network for Foodborne Disease Surveillance"/>
            <person name="Tarr C.L."/>
            <person name="Trees E."/>
            <person name="Katz L.S."/>
            <person name="Carleton-Romer H.A."/>
            <person name="Stroika S."/>
            <person name="Kucerova Z."/>
            <person name="Roache K.F."/>
            <person name="Sabol A.L."/>
            <person name="Besser J."/>
            <person name="Gerner-Smidt P."/>
        </authorList>
    </citation>
    <scope>NUCLEOTIDE SEQUENCE</scope>
    <source>
        <strain evidence="5">PNUSAS044948</strain>
    </source>
</reference>
<comment type="caution">
    <text evidence="5">The sequence shown here is derived from an EMBL/GenBank/DDBJ whole genome shotgun (WGS) entry which is preliminary data.</text>
</comment>
<evidence type="ECO:0000256" key="3">
    <source>
        <dbReference type="ARBA" id="ARBA00022679"/>
    </source>
</evidence>
<evidence type="ECO:0000256" key="1">
    <source>
        <dbReference type="ARBA" id="ARBA00006739"/>
    </source>
</evidence>
<dbReference type="InterPro" id="IPR050834">
    <property type="entry name" value="Glycosyltransf_2"/>
</dbReference>
<feature type="domain" description="Glycosyltransferase 2-like" evidence="4">
    <location>
        <begin position="20"/>
        <end position="178"/>
    </location>
</feature>
<dbReference type="AlphaFoldDB" id="A0A5V3WB95"/>
<sequence>MTTSVLPQCSVDYKFSVCLVVTKNDDTEHFRVALLSVINQILKPSEILLVDNGGLTSRHYQIITSVGGEVDIRLIRIENLKTVGEARNIALHAAQYPIIALADPDDINEADRFIKLIPVLDYRFRMVGSQMREFDKKPNDRQILRRVPCDFASIIRYSRFRSPVNNPTLCYFREDALEVGGYNPSLNYGEDYDLVMKFIWNGKMIHNIPMVTVNFRIGNRKKLLQKRRGLFLFKQELLLHRLFLMEKYISFCDFLIIITIKILIRTLPQKLFEIFYIRILRNHE</sequence>
<dbReference type="PANTHER" id="PTHR43685:SF5">
    <property type="entry name" value="GLYCOSYLTRANSFERASE EPSE-RELATED"/>
    <property type="match status" value="1"/>
</dbReference>
<evidence type="ECO:0000256" key="2">
    <source>
        <dbReference type="ARBA" id="ARBA00022676"/>
    </source>
</evidence>
<name>A0A5V3WB95_SALER</name>
<organism evidence="5">
    <name type="scientific">Salmonella enterica</name>
    <name type="common">Salmonella choleraesuis</name>
    <dbReference type="NCBI Taxonomy" id="28901"/>
    <lineage>
        <taxon>Bacteria</taxon>
        <taxon>Pseudomonadati</taxon>
        <taxon>Pseudomonadota</taxon>
        <taxon>Gammaproteobacteria</taxon>
        <taxon>Enterobacterales</taxon>
        <taxon>Enterobacteriaceae</taxon>
        <taxon>Salmonella</taxon>
    </lineage>
</organism>
<dbReference type="InterPro" id="IPR029044">
    <property type="entry name" value="Nucleotide-diphossugar_trans"/>
</dbReference>
<dbReference type="Gene3D" id="3.90.550.10">
    <property type="entry name" value="Spore Coat Polysaccharide Biosynthesis Protein SpsA, Chain A"/>
    <property type="match status" value="1"/>
</dbReference>